<organism evidence="1 2">
    <name type="scientific">Trichococcus patagoniensis</name>
    <dbReference type="NCBI Taxonomy" id="382641"/>
    <lineage>
        <taxon>Bacteria</taxon>
        <taxon>Bacillati</taxon>
        <taxon>Bacillota</taxon>
        <taxon>Bacilli</taxon>
        <taxon>Lactobacillales</taxon>
        <taxon>Carnobacteriaceae</taxon>
        <taxon>Trichococcus</taxon>
    </lineage>
</organism>
<reference evidence="1 2" key="1">
    <citation type="submission" date="2018-04" db="EMBL/GenBank/DDBJ databases">
        <title>Genomic Encyclopedia of Archaeal and Bacterial Type Strains, Phase II (KMG-II): from individual species to whole genera.</title>
        <authorList>
            <person name="Goeker M."/>
        </authorList>
    </citation>
    <scope>NUCLEOTIDE SEQUENCE [LARGE SCALE GENOMIC DNA]</scope>
    <source>
        <strain evidence="1 2">DSM 18806</strain>
    </source>
</reference>
<evidence type="ECO:0000313" key="1">
    <source>
        <dbReference type="EMBL" id="PTQ84773.1"/>
    </source>
</evidence>
<dbReference type="EMBL" id="QAOM01000007">
    <property type="protein sequence ID" value="PTQ84773.1"/>
    <property type="molecule type" value="Genomic_DNA"/>
</dbReference>
<dbReference type="Proteomes" id="UP000244161">
    <property type="component" value="Unassembled WGS sequence"/>
</dbReference>
<name>A0A2T5ILS7_9LACT</name>
<comment type="caution">
    <text evidence="1">The sequence shown here is derived from an EMBL/GenBank/DDBJ whole genome shotgun (WGS) entry which is preliminary data.</text>
</comment>
<sequence length="131" mass="15439">MCYSKNVSEKENGTTSIKGERELVVCGVNFSKSPQLFRFEGFEKKESVFDLIGRMYSGEKKFVLPLDFEIIRHEVVDYELVNQNEKSKDIFLSENYVNRYLKINNIDIHEGFFVVYMHISGKRFKNFIKAM</sequence>
<dbReference type="AlphaFoldDB" id="A0A2T5ILS7"/>
<gene>
    <name evidence="1" type="ORF">C8U37_107141</name>
</gene>
<accession>A0A2T5ILS7</accession>
<keyword evidence="2" id="KW-1185">Reference proteome</keyword>
<proteinExistence type="predicted"/>
<evidence type="ECO:0000313" key="2">
    <source>
        <dbReference type="Proteomes" id="UP000244161"/>
    </source>
</evidence>
<protein>
    <submittedName>
        <fullName evidence="1">Uncharacterized protein</fullName>
    </submittedName>
</protein>